<accession>A0A0G1JEV3</accession>
<evidence type="ECO:0000313" key="2">
    <source>
        <dbReference type="Proteomes" id="UP000034154"/>
    </source>
</evidence>
<dbReference type="Proteomes" id="UP000034154">
    <property type="component" value="Unassembled WGS sequence"/>
</dbReference>
<dbReference type="EMBL" id="LCJB01000043">
    <property type="protein sequence ID" value="KKT69878.1"/>
    <property type="molecule type" value="Genomic_DNA"/>
</dbReference>
<name>A0A0G1JEV3_9BACT</name>
<reference evidence="1 2" key="1">
    <citation type="journal article" date="2015" name="Nature">
        <title>rRNA introns, odd ribosomes, and small enigmatic genomes across a large radiation of phyla.</title>
        <authorList>
            <person name="Brown C.T."/>
            <person name="Hug L.A."/>
            <person name="Thomas B.C."/>
            <person name="Sharon I."/>
            <person name="Castelle C.J."/>
            <person name="Singh A."/>
            <person name="Wilkins M.J."/>
            <person name="Williams K.H."/>
            <person name="Banfield J.F."/>
        </authorList>
    </citation>
    <scope>NUCLEOTIDE SEQUENCE [LARGE SCALE GENOMIC DNA]</scope>
</reference>
<dbReference type="SUPFAM" id="SSF53254">
    <property type="entry name" value="Phosphoglycerate mutase-like"/>
    <property type="match status" value="1"/>
</dbReference>
<sequence>MNYNFTDSVLLVIRHGEFDKFGRMTEDSFKQALSFGQTHLSNITLAGVVISEKIRTLITAATICRGGGAQTDSGFCSLHDSGSDDIAQIKTELIKICLQIIDKNKKGVGGNLLMVTHLPILIAINKEAGGNSALVFPPLSGLMINLDPLSGKFTIIERMC</sequence>
<dbReference type="InterPro" id="IPR029033">
    <property type="entry name" value="His_PPase_superfam"/>
</dbReference>
<dbReference type="AlphaFoldDB" id="A0A0G1JEV3"/>
<gene>
    <name evidence="1" type="ORF">UW63_C0043G0023</name>
</gene>
<comment type="caution">
    <text evidence="1">The sequence shown here is derived from an EMBL/GenBank/DDBJ whole genome shotgun (WGS) entry which is preliminary data.</text>
</comment>
<protein>
    <recommendedName>
        <fullName evidence="3">Phosphoglycerate mutase</fullName>
    </recommendedName>
</protein>
<organism evidence="1 2">
    <name type="scientific">Candidatus Uhrbacteria bacterium GW2011_GWF2_44_350</name>
    <dbReference type="NCBI Taxonomy" id="1619000"/>
    <lineage>
        <taxon>Bacteria</taxon>
        <taxon>Candidatus Uhriibacteriota</taxon>
    </lineage>
</organism>
<evidence type="ECO:0000313" key="1">
    <source>
        <dbReference type="EMBL" id="KKT69878.1"/>
    </source>
</evidence>
<proteinExistence type="predicted"/>
<evidence type="ECO:0008006" key="3">
    <source>
        <dbReference type="Google" id="ProtNLM"/>
    </source>
</evidence>